<reference evidence="1 2" key="1">
    <citation type="submission" date="2017-02" db="EMBL/GenBank/DDBJ databases">
        <authorList>
            <person name="Peterson S.W."/>
        </authorList>
    </citation>
    <scope>NUCLEOTIDE SEQUENCE [LARGE SCALE GENOMIC DNA]</scope>
    <source>
        <strain evidence="1 2">DSM 15102</strain>
    </source>
</reference>
<keyword evidence="2" id="KW-1185">Reference proteome</keyword>
<dbReference type="AlphaFoldDB" id="A0A1T4K7B4"/>
<accession>A0A1T4K7B4</accession>
<evidence type="ECO:0000313" key="2">
    <source>
        <dbReference type="Proteomes" id="UP000196365"/>
    </source>
</evidence>
<organism evidence="1 2">
    <name type="scientific">Garciella nitratireducens DSM 15102</name>
    <dbReference type="NCBI Taxonomy" id="1121911"/>
    <lineage>
        <taxon>Bacteria</taxon>
        <taxon>Bacillati</taxon>
        <taxon>Bacillota</taxon>
        <taxon>Clostridia</taxon>
        <taxon>Eubacteriales</taxon>
        <taxon>Eubacteriaceae</taxon>
        <taxon>Garciella</taxon>
    </lineage>
</organism>
<dbReference type="EMBL" id="FUWV01000001">
    <property type="protein sequence ID" value="SJZ38205.1"/>
    <property type="molecule type" value="Genomic_DNA"/>
</dbReference>
<protein>
    <submittedName>
        <fullName evidence="1">Uncharacterized protein</fullName>
    </submittedName>
</protein>
<gene>
    <name evidence="1" type="ORF">SAMN02745973_00386</name>
</gene>
<name>A0A1T4K7B4_9FIRM</name>
<proteinExistence type="predicted"/>
<sequence length="76" mass="9383">MDKYWRNQEGYYDPTLAKVIEKENHALRTQKLALERKRNKEVYKTIKKIKSILESKDLELIERITLRDKRTKKEYR</sequence>
<dbReference type="Proteomes" id="UP000196365">
    <property type="component" value="Unassembled WGS sequence"/>
</dbReference>
<dbReference type="RefSeq" id="WP_087677823.1">
    <property type="nucleotide sequence ID" value="NZ_FUWV01000001.1"/>
</dbReference>
<evidence type="ECO:0000313" key="1">
    <source>
        <dbReference type="EMBL" id="SJZ38205.1"/>
    </source>
</evidence>
<dbReference type="OrthoDB" id="1955425at2"/>